<comment type="caution">
    <text evidence="2">The sequence shown here is derived from an EMBL/GenBank/DDBJ whole genome shotgun (WGS) entry which is preliminary data.</text>
</comment>
<evidence type="ECO:0000313" key="3">
    <source>
        <dbReference type="Proteomes" id="UP000828390"/>
    </source>
</evidence>
<evidence type="ECO:0000256" key="1">
    <source>
        <dbReference type="SAM" id="MobiDB-lite"/>
    </source>
</evidence>
<organism evidence="2 3">
    <name type="scientific">Dreissena polymorpha</name>
    <name type="common">Zebra mussel</name>
    <name type="synonym">Mytilus polymorpha</name>
    <dbReference type="NCBI Taxonomy" id="45954"/>
    <lineage>
        <taxon>Eukaryota</taxon>
        <taxon>Metazoa</taxon>
        <taxon>Spiralia</taxon>
        <taxon>Lophotrochozoa</taxon>
        <taxon>Mollusca</taxon>
        <taxon>Bivalvia</taxon>
        <taxon>Autobranchia</taxon>
        <taxon>Heteroconchia</taxon>
        <taxon>Euheterodonta</taxon>
        <taxon>Imparidentia</taxon>
        <taxon>Neoheterodontei</taxon>
        <taxon>Myida</taxon>
        <taxon>Dreissenoidea</taxon>
        <taxon>Dreissenidae</taxon>
        <taxon>Dreissena</taxon>
    </lineage>
</organism>
<accession>A0A9D4EKR5</accession>
<reference evidence="2" key="2">
    <citation type="submission" date="2020-11" db="EMBL/GenBank/DDBJ databases">
        <authorList>
            <person name="McCartney M.A."/>
            <person name="Auch B."/>
            <person name="Kono T."/>
            <person name="Mallez S."/>
            <person name="Becker A."/>
            <person name="Gohl D.M."/>
            <person name="Silverstein K.A.T."/>
            <person name="Koren S."/>
            <person name="Bechman K.B."/>
            <person name="Herman A."/>
            <person name="Abrahante J.E."/>
            <person name="Garbe J."/>
        </authorList>
    </citation>
    <scope>NUCLEOTIDE SEQUENCE</scope>
    <source>
        <strain evidence="2">Duluth1</strain>
        <tissue evidence="2">Whole animal</tissue>
    </source>
</reference>
<dbReference type="Proteomes" id="UP000828390">
    <property type="component" value="Unassembled WGS sequence"/>
</dbReference>
<keyword evidence="3" id="KW-1185">Reference proteome</keyword>
<feature type="compositionally biased region" description="Polar residues" evidence="1">
    <location>
        <begin position="1"/>
        <end position="18"/>
    </location>
</feature>
<evidence type="ECO:0000313" key="2">
    <source>
        <dbReference type="EMBL" id="KAH3781108.1"/>
    </source>
</evidence>
<dbReference type="AlphaFoldDB" id="A0A9D4EKR5"/>
<name>A0A9D4EKR5_DREPO</name>
<gene>
    <name evidence="2" type="ORF">DPMN_158933</name>
</gene>
<protein>
    <submittedName>
        <fullName evidence="2">Uncharacterized protein</fullName>
    </submittedName>
</protein>
<reference evidence="2" key="1">
    <citation type="journal article" date="2019" name="bioRxiv">
        <title>The Genome of the Zebra Mussel, Dreissena polymorpha: A Resource for Invasive Species Research.</title>
        <authorList>
            <person name="McCartney M.A."/>
            <person name="Auch B."/>
            <person name="Kono T."/>
            <person name="Mallez S."/>
            <person name="Zhang Y."/>
            <person name="Obille A."/>
            <person name="Becker A."/>
            <person name="Abrahante J.E."/>
            <person name="Garbe J."/>
            <person name="Badalamenti J.P."/>
            <person name="Herman A."/>
            <person name="Mangelson H."/>
            <person name="Liachko I."/>
            <person name="Sullivan S."/>
            <person name="Sone E.D."/>
            <person name="Koren S."/>
            <person name="Silverstein K.A.T."/>
            <person name="Beckman K.B."/>
            <person name="Gohl D.M."/>
        </authorList>
    </citation>
    <scope>NUCLEOTIDE SEQUENCE</scope>
    <source>
        <strain evidence="2">Duluth1</strain>
        <tissue evidence="2">Whole animal</tissue>
    </source>
</reference>
<feature type="region of interest" description="Disordered" evidence="1">
    <location>
        <begin position="1"/>
        <end position="30"/>
    </location>
</feature>
<dbReference type="EMBL" id="JAIWYP010000008">
    <property type="protein sequence ID" value="KAH3781108.1"/>
    <property type="molecule type" value="Genomic_DNA"/>
</dbReference>
<proteinExistence type="predicted"/>
<sequence length="65" mass="7393">MTKNVCQNGNTTGTTVSSQKHKLKTPQSDKNIMIQSMKPEYLKLQKLNCTKAKLNFNNNEHLKVT</sequence>